<dbReference type="Pfam" id="PF17946">
    <property type="entry name" value="RecC_C"/>
    <property type="match status" value="1"/>
</dbReference>
<dbReference type="EMBL" id="VTDN01000005">
    <property type="protein sequence ID" value="MEB5476946.1"/>
    <property type="molecule type" value="Genomic_DNA"/>
</dbReference>
<evidence type="ECO:0000313" key="12">
    <source>
        <dbReference type="EMBL" id="MEB5476946.1"/>
    </source>
</evidence>
<evidence type="ECO:0000256" key="6">
    <source>
        <dbReference type="ARBA" id="ARBA00022839"/>
    </source>
</evidence>
<comment type="subunit">
    <text evidence="10">Heterotrimer of RecB, RecC and RecD. All subunits contribute to DNA-binding.</text>
</comment>
<dbReference type="InterPro" id="IPR041500">
    <property type="entry name" value="RecC_C"/>
</dbReference>
<evidence type="ECO:0000256" key="8">
    <source>
        <dbReference type="ARBA" id="ARBA00023125"/>
    </source>
</evidence>
<reference evidence="12 13" key="1">
    <citation type="submission" date="2019-08" db="EMBL/GenBank/DDBJ databases">
        <title>Five species of Acinetobacter isolated from floral nectar and animal pollinators.</title>
        <authorList>
            <person name="Hendry T.A."/>
        </authorList>
    </citation>
    <scope>NUCLEOTIDE SEQUENCE [LARGE SCALE GENOMIC DNA]</scope>
    <source>
        <strain evidence="12 13">MD18.27</strain>
    </source>
</reference>
<comment type="similarity">
    <text evidence="10">Belongs to the RecC family.</text>
</comment>
<dbReference type="PIRSF" id="PIRSF000980">
    <property type="entry name" value="RecC"/>
    <property type="match status" value="1"/>
</dbReference>
<dbReference type="Pfam" id="PF04257">
    <property type="entry name" value="Exonuc_V_gamma"/>
    <property type="match status" value="1"/>
</dbReference>
<dbReference type="PANTHER" id="PTHR30591:SF1">
    <property type="entry name" value="RECBCD ENZYME SUBUNIT RECC"/>
    <property type="match status" value="1"/>
</dbReference>
<keyword evidence="4 10" id="KW-0378">Hydrolase</keyword>
<evidence type="ECO:0000256" key="3">
    <source>
        <dbReference type="ARBA" id="ARBA00022763"/>
    </source>
</evidence>
<evidence type="ECO:0000256" key="1">
    <source>
        <dbReference type="ARBA" id="ARBA00022722"/>
    </source>
</evidence>
<dbReference type="InterPro" id="IPR011335">
    <property type="entry name" value="Restrct_endonuc-II-like"/>
</dbReference>
<evidence type="ECO:0000313" key="13">
    <source>
        <dbReference type="Proteomes" id="UP001339883"/>
    </source>
</evidence>
<comment type="caution">
    <text evidence="12">The sequence shown here is derived from an EMBL/GenBank/DDBJ whole genome shotgun (WGS) entry which is preliminary data.</text>
</comment>
<evidence type="ECO:0000256" key="10">
    <source>
        <dbReference type="HAMAP-Rule" id="MF_01486"/>
    </source>
</evidence>
<evidence type="ECO:0000259" key="11">
    <source>
        <dbReference type="Pfam" id="PF17946"/>
    </source>
</evidence>
<comment type="function">
    <text evidence="10">A helicase/nuclease that prepares dsDNA breaks (DSB) for recombinational DNA repair. Binds to DSBs and unwinds DNA via a highly rapid and processive ATP-dependent bidirectional helicase activity. Unwinds dsDNA until it encounters a Chi (crossover hotspot instigator) sequence from the 3' direction. Cuts ssDNA a few nucleotides 3' to the Chi site. The properties and activities of the enzyme are changed at Chi. The Chi-altered holoenzyme produces a long 3'-ssDNA overhang and facilitates RecA-binding to the ssDNA for homologous DNA recombination and repair. Holoenzyme degrades any linearized DNA that is unable to undergo homologous recombination. In the holoenzyme this subunit recognizes the wild-type Chi sequence, and when added to isolated RecB increases its ATP-dependent helicase processivity.</text>
</comment>
<proteinExistence type="inferred from homology"/>
<feature type="domain" description="RecC C-terminal" evidence="11">
    <location>
        <begin position="931"/>
        <end position="1131"/>
    </location>
</feature>
<evidence type="ECO:0000256" key="9">
    <source>
        <dbReference type="ARBA" id="ARBA00023204"/>
    </source>
</evidence>
<evidence type="ECO:0000256" key="4">
    <source>
        <dbReference type="ARBA" id="ARBA00022801"/>
    </source>
</evidence>
<dbReference type="InterPro" id="IPR027417">
    <property type="entry name" value="P-loop_NTPase"/>
</dbReference>
<evidence type="ECO:0000256" key="7">
    <source>
        <dbReference type="ARBA" id="ARBA00022840"/>
    </source>
</evidence>
<dbReference type="HAMAP" id="MF_01486">
    <property type="entry name" value="RecC"/>
    <property type="match status" value="1"/>
</dbReference>
<protein>
    <recommendedName>
        <fullName evidence="10">RecBCD enzyme subunit RecC</fullName>
    </recommendedName>
    <alternativeName>
        <fullName evidence="10">Exonuclease V subunit RecC</fullName>
        <shortName evidence="10">ExoV subunit RecC</shortName>
    </alternativeName>
    <alternativeName>
        <fullName evidence="10">Helicase/nuclease RecBCD subunit RecC</fullName>
    </alternativeName>
</protein>
<comment type="miscellaneous">
    <text evidence="10">In the RecBCD complex, RecB has a slow 3'-5' helicase, an exonuclease activity and loads RecA onto ssDNA, RecD has a fast 5'-3' helicase activity, while RecC stimulates the ATPase and processivity of the RecB helicase and contributes to recognition of the Chi site.</text>
</comment>
<evidence type="ECO:0000256" key="5">
    <source>
        <dbReference type="ARBA" id="ARBA00022806"/>
    </source>
</evidence>
<dbReference type="Gene3D" id="3.40.50.10930">
    <property type="match status" value="2"/>
</dbReference>
<keyword evidence="2 10" id="KW-0547">Nucleotide-binding</keyword>
<evidence type="ECO:0000256" key="2">
    <source>
        <dbReference type="ARBA" id="ARBA00022741"/>
    </source>
</evidence>
<dbReference type="InterPro" id="IPR006697">
    <property type="entry name" value="RecC"/>
</dbReference>
<keyword evidence="5 10" id="KW-0347">Helicase</keyword>
<keyword evidence="6 10" id="KW-0269">Exonuclease</keyword>
<dbReference type="Proteomes" id="UP001339883">
    <property type="component" value="Unassembled WGS sequence"/>
</dbReference>
<keyword evidence="7 10" id="KW-0067">ATP-binding</keyword>
<dbReference type="RefSeq" id="WP_325775368.1">
    <property type="nucleotide sequence ID" value="NZ_VTDN01000005.1"/>
</dbReference>
<dbReference type="Gene3D" id="3.40.50.300">
    <property type="entry name" value="P-loop containing nucleotide triphosphate hydrolases"/>
    <property type="match status" value="2"/>
</dbReference>
<dbReference type="PANTHER" id="PTHR30591">
    <property type="entry name" value="RECBCD ENZYME SUBUNIT RECC"/>
    <property type="match status" value="1"/>
</dbReference>
<keyword evidence="1 10" id="KW-0540">Nuclease</keyword>
<keyword evidence="13" id="KW-1185">Reference proteome</keyword>
<keyword evidence="3 10" id="KW-0227">DNA damage</keyword>
<sequence>MGIHVFQSQQLEVLAQMLLQQQSKVTNDPFRVLETQHFIVPNQAIEQWLKQYIAEQQGISANQIYHQRIQTFQWYVYQQVMTDKDQVRQANIPRLVMKWRIYEALRPFISSAQLELSEEHALFGIVSRIFDSAIHLTDPTQRQIKKQSMLYWVAEHVSRLFSHYMLYRGYCLEGHAEGKCSCNQNWLDAWGRNQAIDIEKLISPQSKNISLYNLEQAESLEAWQRWLWHEVFHDDFLKIKEIDTQFWQILEATKTTALKQLPRKVTIFTLLDLPPNQLQFLRRLGQYIDVTIYHYNPSQEYWADSVDPQWKKTYDAQAIQRFREKNERLKKKLTDEDIEAFIQTFNVTFNAEARESRHPLLTRFGKQARDHFSLLAGLSSGEEGVWQDLFFDHYQDTLLGKIQSDILFLMEPETHAYPLDSADQSIQVHVCHSNLRQLEVLKDQLMHWLSQATKEAPRRLDDILVVAPDLGMLEPMIRSVFAPPPRSQGQRQESYLPIKIVGVPQFDLTNAWLAVIGRIQLPQGRFRYSDFADWLSLLPTQHYYGLDHEQVTRMLALLEGAGFKRGLDDAHLKRFLLEDDQDYRFTFKFALDRLAMGIAVPEHTLVLETLSYRDVQPEDFLLIGHLIQIYKDLNHRRDWLICHEKGEHYSVEYWLTVLADEIAQFQQQGEDILRTVAELIQKHIRMLTLSVTYEKRNQQEKMGQLDDLTLPLAYVISEIEQGLESQLENAEPSGHITFSEIGQIRPIPYKLIVVLGLDSGIFPSRHQHVPFDLMQVLRPILGDRSRLEDDQGAFLDALLLAKDNFWLFYNGFDEKSGELMQPSSVLQEFVDHLALITQDVLTQEVSVEKSKYLKDMNVPMQLASLYHVHALQPFDTINFVDPGAIHYQDQWFAVAKQLQHFSGKRQPWIDQPYQVNDPDMSIFDSMQWINDVTFPAQLYLKTLGIENTKSVVENIDEEPLLLDGLARYEVRRFFQAQDMLVENMQVLLDQLPVGKVQESAWQQSQQEYRTLLERLHCYADHPTPTTQQTLCLSDHLYLRVTVPKQNTETQWVELQISSARAERRAKAWLNYLLWLRYLNLHEQGKEYRYIVVFSDQTIIYEGVSSNQAREFLNHWCQLWQQAMTTPVVLPAALLMKPSEKNKPLDCTEDNGLDEKIWQTLSKHWNDPQKYSEVFSASDDKASKYHQDWQFILQEQDASLLLESHCREWAYRLYAPIYDYLTVDE</sequence>
<organism evidence="12 13">
    <name type="scientific">Acinetobacter pollinis</name>
    <dbReference type="NCBI Taxonomy" id="2605270"/>
    <lineage>
        <taxon>Bacteria</taxon>
        <taxon>Pseudomonadati</taxon>
        <taxon>Pseudomonadota</taxon>
        <taxon>Gammaproteobacteria</taxon>
        <taxon>Moraxellales</taxon>
        <taxon>Moraxellaceae</taxon>
        <taxon>Acinetobacter</taxon>
    </lineage>
</organism>
<dbReference type="SUPFAM" id="SSF52540">
    <property type="entry name" value="P-loop containing nucleoside triphosphate hydrolases"/>
    <property type="match status" value="2"/>
</dbReference>
<name>A0ABU6DU14_9GAMM</name>
<dbReference type="SUPFAM" id="SSF52980">
    <property type="entry name" value="Restriction endonuclease-like"/>
    <property type="match status" value="1"/>
</dbReference>
<keyword evidence="9 10" id="KW-0234">DNA repair</keyword>
<accession>A0ABU6DU14</accession>
<keyword evidence="8 10" id="KW-0238">DNA-binding</keyword>
<gene>
    <name evidence="10" type="primary">recC</name>
    <name evidence="12" type="ORF">I2F25_07835</name>
</gene>